<gene>
    <name evidence="4" type="ORF">K460DRAFT_422582</name>
</gene>
<evidence type="ECO:0000256" key="1">
    <source>
        <dbReference type="PROSITE-ProRule" id="PRU00723"/>
    </source>
</evidence>
<dbReference type="InterPro" id="IPR000571">
    <property type="entry name" value="Znf_CCCH"/>
</dbReference>
<feature type="region of interest" description="Disordered" evidence="2">
    <location>
        <begin position="166"/>
        <end position="317"/>
    </location>
</feature>
<sequence length="1196" mass="130107">MFFGSKSTFFDTRPRPKGPAPWSKRYVKDKSETLTTTVPSRLAPDTTLTSPIQSNDGVQPQTNTSPSSPSEEPTLAHNGIQLNPSHKRRRSRSPQPIHHNEEEYRKRQAATDRSRQRIAKMQKVHHQEQKDDYDRMRARAHKMEEERRRNATPSLYASIMSGEYKLYKPDPDRFAKSPPAPLFTPAGQSTESNTSGVQHPSALTSSKPDADSLCADDKLSSAYSGNKECQETPQNKVKSTPISPTDSGYETRSSQSPESVTLTSSPVMNSVKGKEKIAISPLGTQMSPDGQQPEQNMKKKGGYVPTGKGKGKAPDLSSRVFSKVDQTGTWVPLTIAGPSSPIRRVRQPVVEEEWDGTRGGFKPEIDMRIGGPAHTSKGGAAQVDEKTALGEKDTSPEAPVQHTNSTRELRPTPDRLGQETSAERDLVDTNDETPSSEDPVVADTKAAPIVHSDDQTWSKEVKVNTHLAAANANPEKKDKTVNRKSSVDTAPASEHQHEISKVITSFAEAVKLLETEGLKASSKLRSALKHLVQTQNTPNLERQSNLIAQVRNWLEQNVASVNLCIPQPDKDVDEEGKLKPEFFRRSPWMNWTSRTHLLVALIYLEVLLEPFAHIILAEDAKIVERAVAVLQSERKFLQGQQMSSGFKVAPGMAKVDFDSLRRDIKIIERSNVFRNELIDSTGLDPRMISQLLLVTEYMEDDIDQTQTIFQTVLNRIRGILVCNAASDNTRIGFESPAEDVSESDSEDEDEVEIFISPQANGILDGNSALGLGSSSIPTTQSRGSSVSAVSSIPSRPCLRVNKPGGCPDEDSGKCRFNHLNKGIVCLSIAKGIPCGFGDSCAYLHRTPSPAEDPKRKDLKPILDMVLKNPTVYRACLFVNTPRGCFHGAENCQYNHTLEGVSCPDDDGKGSCHRKAQCPMLHKTVCVVFLARGVCDCSSDDEYTHPPEKWQSPPPPPVQIDQQQTPGRRANLGAGAGSKRLHSDALQGEQEPPVGLNRKRQRQATPAAAAPTGPRGTLPKRARPNGAKVQQELRKKLLAQSSKKTAQPRSSAGTLQASSTTAQGDKFSVVGAAARTQSAPVATLQQQQQPHRAAQGQPGAPPRGKSHQKRKFESVGGVERVGGGVDGGVGSDAGSTRTNDDDSNPFGAKRMKRTEAAAEMAHVDNNGKASGGVKKNAGGDNGGRRDGRSGRGRGRKN</sequence>
<feature type="compositionally biased region" description="Basic and acidic residues" evidence="2">
    <location>
        <begin position="166"/>
        <end position="175"/>
    </location>
</feature>
<feature type="compositionally biased region" description="Basic and acidic residues" evidence="2">
    <location>
        <begin position="405"/>
        <end position="427"/>
    </location>
</feature>
<keyword evidence="1" id="KW-0479">Metal-binding</keyword>
<feature type="domain" description="C3H1-type" evidence="3">
    <location>
        <begin position="819"/>
        <end position="847"/>
    </location>
</feature>
<keyword evidence="1" id="KW-0862">Zinc</keyword>
<feature type="compositionally biased region" description="Low complexity" evidence="2">
    <location>
        <begin position="1084"/>
        <end position="1097"/>
    </location>
</feature>
<feature type="compositionally biased region" description="Basic and acidic residues" evidence="2">
    <location>
        <begin position="98"/>
        <end position="115"/>
    </location>
</feature>
<feature type="compositionally biased region" description="Gly residues" evidence="2">
    <location>
        <begin position="1118"/>
        <end position="1130"/>
    </location>
</feature>
<dbReference type="OrthoDB" id="1928519at2759"/>
<feature type="compositionally biased region" description="Polar residues" evidence="2">
    <location>
        <begin position="231"/>
        <end position="268"/>
    </location>
</feature>
<feature type="compositionally biased region" description="Polar residues" evidence="2">
    <location>
        <begin position="282"/>
        <end position="295"/>
    </location>
</feature>
<feature type="compositionally biased region" description="Low complexity" evidence="2">
    <location>
        <begin position="1002"/>
        <end position="1016"/>
    </location>
</feature>
<reference evidence="4" key="1">
    <citation type="submission" date="2020-01" db="EMBL/GenBank/DDBJ databases">
        <authorList>
            <consortium name="DOE Joint Genome Institute"/>
            <person name="Haridas S."/>
            <person name="Albert R."/>
            <person name="Binder M."/>
            <person name="Bloem J."/>
            <person name="Labutti K."/>
            <person name="Salamov A."/>
            <person name="Andreopoulos B."/>
            <person name="Baker S.E."/>
            <person name="Barry K."/>
            <person name="Bills G."/>
            <person name="Bluhm B.H."/>
            <person name="Cannon C."/>
            <person name="Castanera R."/>
            <person name="Culley D.E."/>
            <person name="Daum C."/>
            <person name="Ezra D."/>
            <person name="Gonzalez J.B."/>
            <person name="Henrissat B."/>
            <person name="Kuo A."/>
            <person name="Liang C."/>
            <person name="Lipzen A."/>
            <person name="Lutzoni F."/>
            <person name="Magnuson J."/>
            <person name="Mondo S."/>
            <person name="Nolan M."/>
            <person name="Ohm R."/>
            <person name="Pangilinan J."/>
            <person name="Park H.-J."/>
            <person name="Ramirez L."/>
            <person name="Alfaro M."/>
            <person name="Sun H."/>
            <person name="Tritt A."/>
            <person name="Yoshinaga Y."/>
            <person name="Zwiers L.-H."/>
            <person name="Turgeon B.G."/>
            <person name="Goodwin S.B."/>
            <person name="Spatafora J.W."/>
            <person name="Crous P.W."/>
            <person name="Grigoriev I.V."/>
        </authorList>
    </citation>
    <scope>NUCLEOTIDE SEQUENCE</scope>
    <source>
        <strain evidence="4">CBS 394.84</strain>
    </source>
</reference>
<evidence type="ECO:0000256" key="2">
    <source>
        <dbReference type="SAM" id="MobiDB-lite"/>
    </source>
</evidence>
<accession>A0A9P4LCX8</accession>
<feature type="region of interest" description="Disordered" evidence="2">
    <location>
        <begin position="354"/>
        <end position="439"/>
    </location>
</feature>
<evidence type="ECO:0000313" key="4">
    <source>
        <dbReference type="EMBL" id="KAF1850148.1"/>
    </source>
</evidence>
<keyword evidence="1" id="KW-0863">Zinc-finger</keyword>
<organism evidence="4 5">
    <name type="scientific">Cucurbitaria berberidis CBS 394.84</name>
    <dbReference type="NCBI Taxonomy" id="1168544"/>
    <lineage>
        <taxon>Eukaryota</taxon>
        <taxon>Fungi</taxon>
        <taxon>Dikarya</taxon>
        <taxon>Ascomycota</taxon>
        <taxon>Pezizomycotina</taxon>
        <taxon>Dothideomycetes</taxon>
        <taxon>Pleosporomycetidae</taxon>
        <taxon>Pleosporales</taxon>
        <taxon>Pleosporineae</taxon>
        <taxon>Cucurbitariaceae</taxon>
        <taxon>Cucurbitaria</taxon>
    </lineage>
</organism>
<dbReference type="GO" id="GO:0008270">
    <property type="term" value="F:zinc ion binding"/>
    <property type="evidence" value="ECO:0007669"/>
    <property type="project" value="UniProtKB-KW"/>
</dbReference>
<dbReference type="AlphaFoldDB" id="A0A9P4LCX8"/>
<feature type="region of interest" description="Disordered" evidence="2">
    <location>
        <begin position="941"/>
        <end position="1196"/>
    </location>
</feature>
<protein>
    <recommendedName>
        <fullName evidence="3">C3H1-type domain-containing protein</fullName>
    </recommendedName>
</protein>
<comment type="caution">
    <text evidence="4">The sequence shown here is derived from an EMBL/GenBank/DDBJ whole genome shotgun (WGS) entry which is preliminary data.</text>
</comment>
<evidence type="ECO:0000313" key="5">
    <source>
        <dbReference type="Proteomes" id="UP000800039"/>
    </source>
</evidence>
<feature type="compositionally biased region" description="Polar residues" evidence="2">
    <location>
        <begin position="186"/>
        <end position="207"/>
    </location>
</feature>
<feature type="compositionally biased region" description="Polar residues" evidence="2">
    <location>
        <begin position="1"/>
        <end position="10"/>
    </location>
</feature>
<name>A0A9P4LCX8_9PLEO</name>
<dbReference type="GeneID" id="63855429"/>
<proteinExistence type="predicted"/>
<feature type="compositionally biased region" description="Polar residues" evidence="2">
    <location>
        <begin position="1074"/>
        <end position="1083"/>
    </location>
</feature>
<feature type="region of interest" description="Disordered" evidence="2">
    <location>
        <begin position="1"/>
        <end position="134"/>
    </location>
</feature>
<feature type="compositionally biased region" description="Polar residues" evidence="2">
    <location>
        <begin position="46"/>
        <end position="58"/>
    </location>
</feature>
<dbReference type="Proteomes" id="UP000800039">
    <property type="component" value="Unassembled WGS sequence"/>
</dbReference>
<feature type="compositionally biased region" description="Basic and acidic residues" evidence="2">
    <location>
        <begin position="383"/>
        <end position="395"/>
    </location>
</feature>
<feature type="compositionally biased region" description="Basic and acidic residues" evidence="2">
    <location>
        <begin position="125"/>
        <end position="134"/>
    </location>
</feature>
<feature type="compositionally biased region" description="Low complexity" evidence="2">
    <location>
        <begin position="59"/>
        <end position="73"/>
    </location>
</feature>
<feature type="zinc finger region" description="C3H1-type" evidence="1">
    <location>
        <begin position="819"/>
        <end position="847"/>
    </location>
</feature>
<dbReference type="PROSITE" id="PS50103">
    <property type="entry name" value="ZF_C3H1"/>
    <property type="match status" value="1"/>
</dbReference>
<dbReference type="EMBL" id="ML976614">
    <property type="protein sequence ID" value="KAF1850148.1"/>
    <property type="molecule type" value="Genomic_DNA"/>
</dbReference>
<dbReference type="RefSeq" id="XP_040792711.1">
    <property type="nucleotide sequence ID" value="XM_040938179.1"/>
</dbReference>
<feature type="compositionally biased region" description="Polar residues" evidence="2">
    <location>
        <begin position="1038"/>
        <end position="1062"/>
    </location>
</feature>
<evidence type="ECO:0000259" key="3">
    <source>
        <dbReference type="PROSITE" id="PS50103"/>
    </source>
</evidence>
<keyword evidence="5" id="KW-1185">Reference proteome</keyword>